<dbReference type="EMBL" id="GBXM01027850">
    <property type="protein sequence ID" value="JAH80727.1"/>
    <property type="molecule type" value="Transcribed_RNA"/>
</dbReference>
<name>A0A0E9VRV4_ANGAN</name>
<organism evidence="1">
    <name type="scientific">Anguilla anguilla</name>
    <name type="common">European freshwater eel</name>
    <name type="synonym">Muraena anguilla</name>
    <dbReference type="NCBI Taxonomy" id="7936"/>
    <lineage>
        <taxon>Eukaryota</taxon>
        <taxon>Metazoa</taxon>
        <taxon>Chordata</taxon>
        <taxon>Craniata</taxon>
        <taxon>Vertebrata</taxon>
        <taxon>Euteleostomi</taxon>
        <taxon>Actinopterygii</taxon>
        <taxon>Neopterygii</taxon>
        <taxon>Teleostei</taxon>
        <taxon>Anguilliformes</taxon>
        <taxon>Anguillidae</taxon>
        <taxon>Anguilla</taxon>
    </lineage>
</organism>
<protein>
    <submittedName>
        <fullName evidence="1">Uncharacterized protein</fullName>
    </submittedName>
</protein>
<dbReference type="AlphaFoldDB" id="A0A0E9VRV4"/>
<evidence type="ECO:0000313" key="1">
    <source>
        <dbReference type="EMBL" id="JAH80727.1"/>
    </source>
</evidence>
<reference evidence="1" key="2">
    <citation type="journal article" date="2015" name="Fish Shellfish Immunol.">
        <title>Early steps in the European eel (Anguilla anguilla)-Vibrio vulnificus interaction in the gills: Role of the RtxA13 toxin.</title>
        <authorList>
            <person name="Callol A."/>
            <person name="Pajuelo D."/>
            <person name="Ebbesson L."/>
            <person name="Teles M."/>
            <person name="MacKenzie S."/>
            <person name="Amaro C."/>
        </authorList>
    </citation>
    <scope>NUCLEOTIDE SEQUENCE</scope>
</reference>
<accession>A0A0E9VRV4</accession>
<reference evidence="1" key="1">
    <citation type="submission" date="2014-11" db="EMBL/GenBank/DDBJ databases">
        <authorList>
            <person name="Amaro Gonzalez C."/>
        </authorList>
    </citation>
    <scope>NUCLEOTIDE SEQUENCE</scope>
</reference>
<proteinExistence type="predicted"/>
<sequence>MLKLANISKPYNICIAFIHLFNLKIDGAYFGVVQIETRSTCTIECINFWRPFTRTNNLKTLYTSCTKTICFNNTLSIEQQE</sequence>